<comment type="function">
    <text evidence="11">Catalyzes the specific phosphorylation of the 3-hydroxyl group of shikimic acid using ATP as a cosubstrate.</text>
</comment>
<dbReference type="GO" id="GO:0008652">
    <property type="term" value="P:amino acid biosynthetic process"/>
    <property type="evidence" value="ECO:0007669"/>
    <property type="project" value="UniProtKB-KW"/>
</dbReference>
<evidence type="ECO:0000256" key="1">
    <source>
        <dbReference type="ARBA" id="ARBA00004842"/>
    </source>
</evidence>
<dbReference type="RefSeq" id="WP_135113054.1">
    <property type="nucleotide sequence ID" value="NZ_JADGLL010000004.1"/>
</dbReference>
<dbReference type="GO" id="GO:0004765">
    <property type="term" value="F:shikimate kinase activity"/>
    <property type="evidence" value="ECO:0007669"/>
    <property type="project" value="UniProtKB-UniRule"/>
</dbReference>
<dbReference type="PANTHER" id="PTHR21087">
    <property type="entry name" value="SHIKIMATE KINASE"/>
    <property type="match status" value="1"/>
</dbReference>
<evidence type="ECO:0000256" key="7">
    <source>
        <dbReference type="ARBA" id="ARBA00022777"/>
    </source>
</evidence>
<dbReference type="SUPFAM" id="SSF52540">
    <property type="entry name" value="P-loop containing nucleoside triphosphate hydrolases"/>
    <property type="match status" value="1"/>
</dbReference>
<evidence type="ECO:0000256" key="2">
    <source>
        <dbReference type="ARBA" id="ARBA00006997"/>
    </source>
</evidence>
<dbReference type="OrthoDB" id="9800332at2"/>
<feature type="binding site" evidence="11">
    <location>
        <position position="95"/>
    </location>
    <ligand>
        <name>substrate</name>
    </ligand>
</feature>
<reference evidence="13 14" key="1">
    <citation type="submission" date="2019-03" db="EMBL/GenBank/DDBJ databases">
        <title>Diversity of the mouse oral microbiome.</title>
        <authorList>
            <person name="Joseph S."/>
            <person name="Aduse-Opoku J."/>
            <person name="Curtis M."/>
            <person name="Wade W."/>
            <person name="Hashim A."/>
        </authorList>
    </citation>
    <scope>NUCLEOTIDE SEQUENCE [LARGE SCALE GENOMIC DNA]</scope>
    <source>
        <strain evidence="13 14">P1012</strain>
    </source>
</reference>
<feature type="binding site" evidence="11">
    <location>
        <position position="132"/>
    </location>
    <ligand>
        <name>ATP</name>
        <dbReference type="ChEBI" id="CHEBI:30616"/>
    </ligand>
</feature>
<dbReference type="InterPro" id="IPR023000">
    <property type="entry name" value="Shikimate_kinase_CS"/>
</dbReference>
<evidence type="ECO:0000256" key="6">
    <source>
        <dbReference type="ARBA" id="ARBA00022741"/>
    </source>
</evidence>
<feature type="binding site" evidence="11">
    <location>
        <position position="74"/>
    </location>
    <ligand>
        <name>substrate</name>
    </ligand>
</feature>
<dbReference type="Pfam" id="PF01202">
    <property type="entry name" value="SKI"/>
    <property type="match status" value="1"/>
</dbReference>
<dbReference type="Gene3D" id="3.40.50.300">
    <property type="entry name" value="P-loop containing nucleotide triphosphate hydrolases"/>
    <property type="match status" value="1"/>
</dbReference>
<keyword evidence="5 11" id="KW-0808">Transferase</keyword>
<dbReference type="InterPro" id="IPR027417">
    <property type="entry name" value="P-loop_NTPase"/>
</dbReference>
<evidence type="ECO:0000256" key="9">
    <source>
        <dbReference type="ARBA" id="ARBA00023141"/>
    </source>
</evidence>
<evidence type="ECO:0000256" key="5">
    <source>
        <dbReference type="ARBA" id="ARBA00022679"/>
    </source>
</evidence>
<dbReference type="GO" id="GO:0005829">
    <property type="term" value="C:cytosol"/>
    <property type="evidence" value="ECO:0007669"/>
    <property type="project" value="TreeGrafter"/>
</dbReference>
<gene>
    <name evidence="11" type="primary">aroK</name>
    <name evidence="13" type="ORF">E4U02_02985</name>
</gene>
<dbReference type="Proteomes" id="UP000298358">
    <property type="component" value="Unassembled WGS sequence"/>
</dbReference>
<evidence type="ECO:0000256" key="4">
    <source>
        <dbReference type="ARBA" id="ARBA00022605"/>
    </source>
</evidence>
<evidence type="ECO:0000256" key="8">
    <source>
        <dbReference type="ARBA" id="ARBA00022840"/>
    </source>
</evidence>
<comment type="subunit">
    <text evidence="11">Monomer.</text>
</comment>
<keyword evidence="4 11" id="KW-0028">Amino-acid biosynthesis</keyword>
<dbReference type="PROSITE" id="PS01128">
    <property type="entry name" value="SHIKIMATE_KINASE"/>
    <property type="match status" value="1"/>
</dbReference>
<feature type="binding site" evidence="11">
    <location>
        <position position="152"/>
    </location>
    <ligand>
        <name>substrate</name>
    </ligand>
</feature>
<feature type="binding site" evidence="11">
    <location>
        <position position="33"/>
    </location>
    <ligand>
        <name>Mg(2+)</name>
        <dbReference type="ChEBI" id="CHEBI:18420"/>
    </ligand>
</feature>
<keyword evidence="9 11" id="KW-0057">Aromatic amino acid biosynthesis</keyword>
<comment type="catalytic activity">
    <reaction evidence="10 11">
        <text>shikimate + ATP = 3-phosphoshikimate + ADP + H(+)</text>
        <dbReference type="Rhea" id="RHEA:13121"/>
        <dbReference type="ChEBI" id="CHEBI:15378"/>
        <dbReference type="ChEBI" id="CHEBI:30616"/>
        <dbReference type="ChEBI" id="CHEBI:36208"/>
        <dbReference type="ChEBI" id="CHEBI:145989"/>
        <dbReference type="ChEBI" id="CHEBI:456216"/>
        <dbReference type="EC" id="2.7.1.71"/>
    </reaction>
</comment>
<feature type="region of interest" description="Disordered" evidence="12">
    <location>
        <begin position="189"/>
        <end position="231"/>
    </location>
</feature>
<dbReference type="GO" id="GO:0005524">
    <property type="term" value="F:ATP binding"/>
    <property type="evidence" value="ECO:0007669"/>
    <property type="project" value="UniProtKB-UniRule"/>
</dbReference>
<protein>
    <recommendedName>
        <fullName evidence="3 11">Shikimate kinase</fullName>
        <shortName evidence="11">SK</shortName>
        <ecNumber evidence="3 11">2.7.1.71</ecNumber>
    </recommendedName>
</protein>
<name>A0A4Y9FX69_9MICO</name>
<keyword evidence="6 11" id="KW-0547">Nucleotide-binding</keyword>
<comment type="cofactor">
    <cofactor evidence="11">
        <name>Mg(2+)</name>
        <dbReference type="ChEBI" id="CHEBI:18420"/>
    </cofactor>
    <text evidence="11">Binds 1 Mg(2+) ion per subunit.</text>
</comment>
<evidence type="ECO:0000313" key="14">
    <source>
        <dbReference type="Proteomes" id="UP000298358"/>
    </source>
</evidence>
<comment type="similarity">
    <text evidence="2 11">Belongs to the shikimate kinase family.</text>
</comment>
<keyword evidence="11" id="KW-0479">Metal-binding</keyword>
<evidence type="ECO:0000313" key="13">
    <source>
        <dbReference type="EMBL" id="TFU33916.1"/>
    </source>
</evidence>
<organism evidence="13 14">
    <name type="scientific">Microbacterium paludicola</name>
    <dbReference type="NCBI Taxonomy" id="300019"/>
    <lineage>
        <taxon>Bacteria</taxon>
        <taxon>Bacillati</taxon>
        <taxon>Actinomycetota</taxon>
        <taxon>Actinomycetes</taxon>
        <taxon>Micrococcales</taxon>
        <taxon>Microbacteriaceae</taxon>
        <taxon>Microbacterium</taxon>
    </lineage>
</organism>
<evidence type="ECO:0000256" key="12">
    <source>
        <dbReference type="SAM" id="MobiDB-lite"/>
    </source>
</evidence>
<feature type="binding site" evidence="11">
    <location>
        <position position="51"/>
    </location>
    <ligand>
        <name>substrate</name>
    </ligand>
</feature>
<feature type="binding site" evidence="11">
    <location>
        <begin position="29"/>
        <end position="34"/>
    </location>
    <ligand>
        <name>ATP</name>
        <dbReference type="ChEBI" id="CHEBI:30616"/>
    </ligand>
</feature>
<comment type="subcellular location">
    <subcellularLocation>
        <location evidence="11">Cytoplasm</location>
    </subcellularLocation>
</comment>
<dbReference type="PANTHER" id="PTHR21087:SF16">
    <property type="entry name" value="SHIKIMATE KINASE 1, CHLOROPLASTIC"/>
    <property type="match status" value="1"/>
</dbReference>
<dbReference type="UniPathway" id="UPA00053">
    <property type="reaction ID" value="UER00088"/>
</dbReference>
<dbReference type="EMBL" id="SPQB01000004">
    <property type="protein sequence ID" value="TFU33916.1"/>
    <property type="molecule type" value="Genomic_DNA"/>
</dbReference>
<comment type="caution">
    <text evidence="11">Lacks conserved residue(s) required for the propagation of feature annotation.</text>
</comment>
<dbReference type="GO" id="GO:0009073">
    <property type="term" value="P:aromatic amino acid family biosynthetic process"/>
    <property type="evidence" value="ECO:0007669"/>
    <property type="project" value="UniProtKB-KW"/>
</dbReference>
<comment type="caution">
    <text evidence="13">The sequence shown here is derived from an EMBL/GenBank/DDBJ whole genome shotgun (WGS) entry which is preliminary data.</text>
</comment>
<evidence type="ECO:0000256" key="11">
    <source>
        <dbReference type="HAMAP-Rule" id="MF_00109"/>
    </source>
</evidence>
<feature type="compositionally biased region" description="Polar residues" evidence="12">
    <location>
        <begin position="195"/>
        <end position="204"/>
    </location>
</feature>
<keyword evidence="11" id="KW-0963">Cytoplasm</keyword>
<dbReference type="CDD" id="cd00464">
    <property type="entry name" value="SK"/>
    <property type="match status" value="1"/>
</dbReference>
<dbReference type="EC" id="2.7.1.71" evidence="3 11"/>
<keyword evidence="11" id="KW-0460">Magnesium</keyword>
<dbReference type="GO" id="GO:0009423">
    <property type="term" value="P:chorismate biosynthetic process"/>
    <property type="evidence" value="ECO:0007669"/>
    <property type="project" value="UniProtKB-UniRule"/>
</dbReference>
<keyword evidence="14" id="KW-1185">Reference proteome</keyword>
<sequence length="231" mass="24169">MTSHSDAGVPAAESTGASPRALVLVGPMGAGKSSIGRRLARTLGVRFRDTDSAVVKEHGPIADIFAAHGEPHFRALEHEAVIAAVARGGVVALGGGAVLHPGTRAALRDHHVVLLTVEERVVAGRIRAQQKRPLLSGDGDPLDAWIRIRDAREPIYREVADAVFDTSRGPLGDVVTAIAAWVRAEDPAFAPGVPSEQQTTQDETALSAEDLSAEDPNAPVPGADGDKETTR</sequence>
<keyword evidence="8 11" id="KW-0067">ATP-binding</keyword>
<dbReference type="InterPro" id="IPR000623">
    <property type="entry name" value="Shikimate_kinase/TSH1"/>
</dbReference>
<dbReference type="AlphaFoldDB" id="A0A4Y9FX69"/>
<accession>A0A4Y9FX69</accession>
<evidence type="ECO:0000256" key="3">
    <source>
        <dbReference type="ARBA" id="ARBA00012154"/>
    </source>
</evidence>
<comment type="pathway">
    <text evidence="1 11">Metabolic intermediate biosynthesis; chorismate biosynthesis; chorismate from D-erythrose 4-phosphate and phosphoenolpyruvate: step 5/7.</text>
</comment>
<dbReference type="GO" id="GO:0000287">
    <property type="term" value="F:magnesium ion binding"/>
    <property type="evidence" value="ECO:0007669"/>
    <property type="project" value="UniProtKB-UniRule"/>
</dbReference>
<dbReference type="InterPro" id="IPR031322">
    <property type="entry name" value="Shikimate/glucono_kinase"/>
</dbReference>
<proteinExistence type="inferred from homology"/>
<evidence type="ECO:0000256" key="10">
    <source>
        <dbReference type="ARBA" id="ARBA00048567"/>
    </source>
</evidence>
<keyword evidence="7 11" id="KW-0418">Kinase</keyword>
<dbReference type="HAMAP" id="MF_00109">
    <property type="entry name" value="Shikimate_kinase"/>
    <property type="match status" value="1"/>
</dbReference>
<dbReference type="PRINTS" id="PR01100">
    <property type="entry name" value="SHIKIMTKNASE"/>
</dbReference>